<protein>
    <recommendedName>
        <fullName evidence="16">UDP-N-acetylenolpyruvoylglucosamine reductase</fullName>
        <ecNumber evidence="16">1.3.1.98</ecNumber>
    </recommendedName>
    <alternativeName>
        <fullName evidence="16">UDP-N-acetylmuramate dehydrogenase</fullName>
    </alternativeName>
</protein>
<keyword evidence="7 16" id="KW-0285">Flavoprotein</keyword>
<comment type="cofactor">
    <cofactor evidence="1 16">
        <name>FAD</name>
        <dbReference type="ChEBI" id="CHEBI:57692"/>
    </cofactor>
</comment>
<evidence type="ECO:0000256" key="14">
    <source>
        <dbReference type="ARBA" id="ARBA00023316"/>
    </source>
</evidence>
<evidence type="ECO:0000313" key="18">
    <source>
        <dbReference type="EMBL" id="RCH42988.1"/>
    </source>
</evidence>
<evidence type="ECO:0000256" key="5">
    <source>
        <dbReference type="ARBA" id="ARBA00022490"/>
    </source>
</evidence>
<dbReference type="InterPro" id="IPR011601">
    <property type="entry name" value="MurB_C"/>
</dbReference>
<comment type="catalytic activity">
    <reaction evidence="15 16">
        <text>UDP-N-acetyl-alpha-D-muramate + NADP(+) = UDP-N-acetyl-3-O-(1-carboxyvinyl)-alpha-D-glucosamine + NADPH + H(+)</text>
        <dbReference type="Rhea" id="RHEA:12248"/>
        <dbReference type="ChEBI" id="CHEBI:15378"/>
        <dbReference type="ChEBI" id="CHEBI:57783"/>
        <dbReference type="ChEBI" id="CHEBI:58349"/>
        <dbReference type="ChEBI" id="CHEBI:68483"/>
        <dbReference type="ChEBI" id="CHEBI:70757"/>
        <dbReference type="EC" id="1.3.1.98"/>
    </reaction>
</comment>
<dbReference type="PROSITE" id="PS51387">
    <property type="entry name" value="FAD_PCMH"/>
    <property type="match status" value="1"/>
</dbReference>
<evidence type="ECO:0000256" key="13">
    <source>
        <dbReference type="ARBA" id="ARBA00023306"/>
    </source>
</evidence>
<dbReference type="PANTHER" id="PTHR21071:SF4">
    <property type="entry name" value="UDP-N-ACETYLENOLPYRUVOYLGLUCOSAMINE REDUCTASE"/>
    <property type="match status" value="1"/>
</dbReference>
<dbReference type="Proteomes" id="UP000253208">
    <property type="component" value="Unassembled WGS sequence"/>
</dbReference>
<sequence length="305" mass="32699">MNSEIIKKFCDLLGEERVFTGEAMSRHTTFKIGGPADYFLMPDKDTDVGRIVKICKESAIPYFILGNGSNLLVGDGGYRGAVIQIYKNMSAVTVEGTEITVQAGALLSSVAAAAKNAALTGFEFAGGIPGTMGGAVVMNAGAYGGEMKDVLTEVTVMDEEGEIVTLPADKLELGYRTSIIKTAGYIVLEAKLQLKEGNPEVIRETMKDLTIRRTTKQPLEYPSAGSTFKRPEGYFAGKLIMDSGLAGYQVGGAQVSEKHCGFVINAGGATARDVRTLMDNVRDIVYKKYGVTLEPEVKFLGDFEA</sequence>
<comment type="caution">
    <text evidence="18">The sequence shown here is derived from an EMBL/GenBank/DDBJ whole genome shotgun (WGS) entry which is preliminary data.</text>
</comment>
<organism evidence="18 19">
    <name type="scientific">Blautia obeum</name>
    <dbReference type="NCBI Taxonomy" id="40520"/>
    <lineage>
        <taxon>Bacteria</taxon>
        <taxon>Bacillati</taxon>
        <taxon>Bacillota</taxon>
        <taxon>Clostridia</taxon>
        <taxon>Lachnospirales</taxon>
        <taxon>Lachnospiraceae</taxon>
        <taxon>Blautia</taxon>
    </lineage>
</organism>
<evidence type="ECO:0000256" key="6">
    <source>
        <dbReference type="ARBA" id="ARBA00022618"/>
    </source>
</evidence>
<dbReference type="GO" id="GO:0005829">
    <property type="term" value="C:cytosol"/>
    <property type="evidence" value="ECO:0007669"/>
    <property type="project" value="TreeGrafter"/>
</dbReference>
<feature type="active site" description="Proton donor" evidence="16">
    <location>
        <position position="226"/>
    </location>
</feature>
<keyword evidence="8 16" id="KW-0274">FAD</keyword>
<accession>A0A367FXI5</accession>
<reference evidence="18 19" key="1">
    <citation type="submission" date="2018-02" db="EMBL/GenBank/DDBJ databases">
        <title>Complete genome sequencing of Faecalibacterium prausnitzii strains isolated from the human gut.</title>
        <authorList>
            <person name="Fitzgerald B.C."/>
            <person name="Shkoporov A.N."/>
            <person name="Ross P.R."/>
            <person name="Hill C."/>
        </authorList>
    </citation>
    <scope>NUCLEOTIDE SEQUENCE [LARGE SCALE GENOMIC DNA]</scope>
    <source>
        <strain evidence="18 19">APC942/31-1</strain>
    </source>
</reference>
<dbReference type="GO" id="GO:0051301">
    <property type="term" value="P:cell division"/>
    <property type="evidence" value="ECO:0007669"/>
    <property type="project" value="UniProtKB-KW"/>
</dbReference>
<dbReference type="EC" id="1.3.1.98" evidence="16"/>
<evidence type="ECO:0000256" key="7">
    <source>
        <dbReference type="ARBA" id="ARBA00022630"/>
    </source>
</evidence>
<dbReference type="GO" id="GO:0009252">
    <property type="term" value="P:peptidoglycan biosynthetic process"/>
    <property type="evidence" value="ECO:0007669"/>
    <property type="project" value="UniProtKB-UniRule"/>
</dbReference>
<dbReference type="InterPro" id="IPR016166">
    <property type="entry name" value="FAD-bd_PCMH"/>
</dbReference>
<dbReference type="Pfam" id="PF02873">
    <property type="entry name" value="MurB_C"/>
    <property type="match status" value="1"/>
</dbReference>
<evidence type="ECO:0000256" key="15">
    <source>
        <dbReference type="ARBA" id="ARBA00048914"/>
    </source>
</evidence>
<dbReference type="HAMAP" id="MF_00037">
    <property type="entry name" value="MurB"/>
    <property type="match status" value="1"/>
</dbReference>
<dbReference type="Pfam" id="PF01565">
    <property type="entry name" value="FAD_binding_4"/>
    <property type="match status" value="1"/>
</dbReference>
<keyword evidence="11 16" id="KW-0573">Peptidoglycan synthesis</keyword>
<comment type="pathway">
    <text evidence="4 16">Cell wall biogenesis; peptidoglycan biosynthesis.</text>
</comment>
<dbReference type="NCBIfam" id="NF010480">
    <property type="entry name" value="PRK13905.1"/>
    <property type="match status" value="1"/>
</dbReference>
<dbReference type="NCBIfam" id="TIGR00179">
    <property type="entry name" value="murB"/>
    <property type="match status" value="1"/>
</dbReference>
<dbReference type="InterPro" id="IPR016167">
    <property type="entry name" value="FAD-bd_PCMH_sub1"/>
</dbReference>
<dbReference type="Gene3D" id="3.30.43.10">
    <property type="entry name" value="Uridine Diphospho-n-acetylenolpyruvylglucosamine Reductase, domain 2"/>
    <property type="match status" value="1"/>
</dbReference>
<comment type="similarity">
    <text evidence="16">Belongs to the MurB family.</text>
</comment>
<dbReference type="SUPFAM" id="SSF56194">
    <property type="entry name" value="Uridine diphospho-N-Acetylenolpyruvylglucosamine reductase, MurB, C-terminal domain"/>
    <property type="match status" value="1"/>
</dbReference>
<proteinExistence type="inferred from homology"/>
<keyword evidence="12 16" id="KW-0560">Oxidoreductase</keyword>
<dbReference type="SUPFAM" id="SSF56176">
    <property type="entry name" value="FAD-binding/transporter-associated domain-like"/>
    <property type="match status" value="1"/>
</dbReference>
<evidence type="ECO:0000256" key="8">
    <source>
        <dbReference type="ARBA" id="ARBA00022827"/>
    </source>
</evidence>
<dbReference type="InterPro" id="IPR006094">
    <property type="entry name" value="Oxid_FAD_bind_N"/>
</dbReference>
<dbReference type="EMBL" id="PSQG01000017">
    <property type="protein sequence ID" value="RCH42988.1"/>
    <property type="molecule type" value="Genomic_DNA"/>
</dbReference>
<evidence type="ECO:0000256" key="1">
    <source>
        <dbReference type="ARBA" id="ARBA00001974"/>
    </source>
</evidence>
<gene>
    <name evidence="16" type="primary">murB</name>
    <name evidence="18" type="ORF">C4886_12215</name>
</gene>
<dbReference type="UniPathway" id="UPA00219"/>
<evidence type="ECO:0000256" key="10">
    <source>
        <dbReference type="ARBA" id="ARBA00022960"/>
    </source>
</evidence>
<feature type="active site" evidence="16">
    <location>
        <position position="176"/>
    </location>
</feature>
<keyword evidence="6 16" id="KW-0132">Cell division</keyword>
<evidence type="ECO:0000256" key="12">
    <source>
        <dbReference type="ARBA" id="ARBA00023002"/>
    </source>
</evidence>
<dbReference type="Gene3D" id="3.30.465.10">
    <property type="match status" value="1"/>
</dbReference>
<evidence type="ECO:0000256" key="2">
    <source>
        <dbReference type="ARBA" id="ARBA00003921"/>
    </source>
</evidence>
<dbReference type="RefSeq" id="WP_021650759.1">
    <property type="nucleotide sequence ID" value="NZ_PSQG01000017.1"/>
</dbReference>
<evidence type="ECO:0000256" key="16">
    <source>
        <dbReference type="HAMAP-Rule" id="MF_00037"/>
    </source>
</evidence>
<dbReference type="GO" id="GO:0071949">
    <property type="term" value="F:FAD binding"/>
    <property type="evidence" value="ECO:0007669"/>
    <property type="project" value="InterPro"/>
</dbReference>
<evidence type="ECO:0000256" key="4">
    <source>
        <dbReference type="ARBA" id="ARBA00004752"/>
    </source>
</evidence>
<comment type="function">
    <text evidence="2 16">Cell wall formation.</text>
</comment>
<dbReference type="InterPro" id="IPR036318">
    <property type="entry name" value="FAD-bd_PCMH-like_sf"/>
</dbReference>
<keyword evidence="5 16" id="KW-0963">Cytoplasm</keyword>
<keyword evidence="9 16" id="KW-0521">NADP</keyword>
<dbReference type="GO" id="GO:0071555">
    <property type="term" value="P:cell wall organization"/>
    <property type="evidence" value="ECO:0007669"/>
    <property type="project" value="UniProtKB-KW"/>
</dbReference>
<comment type="subcellular location">
    <subcellularLocation>
        <location evidence="3 16">Cytoplasm</location>
    </subcellularLocation>
</comment>
<dbReference type="InterPro" id="IPR036635">
    <property type="entry name" value="MurB_C_sf"/>
</dbReference>
<keyword evidence="14 16" id="KW-0961">Cell wall biogenesis/degradation</keyword>
<feature type="active site" evidence="16">
    <location>
        <position position="296"/>
    </location>
</feature>
<dbReference type="AlphaFoldDB" id="A0A367FXI5"/>
<evidence type="ECO:0000256" key="11">
    <source>
        <dbReference type="ARBA" id="ARBA00022984"/>
    </source>
</evidence>
<feature type="domain" description="FAD-binding PCMH-type" evidence="17">
    <location>
        <begin position="31"/>
        <end position="197"/>
    </location>
</feature>
<dbReference type="InterPro" id="IPR016169">
    <property type="entry name" value="FAD-bd_PCMH_sub2"/>
</dbReference>
<dbReference type="PANTHER" id="PTHR21071">
    <property type="entry name" value="UDP-N-ACETYLENOLPYRUVOYLGLUCOSAMINE REDUCTASE"/>
    <property type="match status" value="1"/>
</dbReference>
<dbReference type="Gene3D" id="3.90.78.10">
    <property type="entry name" value="UDP-N-acetylenolpyruvoylglucosamine reductase, C-terminal domain"/>
    <property type="match status" value="1"/>
</dbReference>
<dbReference type="GO" id="GO:0008762">
    <property type="term" value="F:UDP-N-acetylmuramate dehydrogenase activity"/>
    <property type="evidence" value="ECO:0007669"/>
    <property type="project" value="UniProtKB-UniRule"/>
</dbReference>
<evidence type="ECO:0000259" key="17">
    <source>
        <dbReference type="PROSITE" id="PS51387"/>
    </source>
</evidence>
<dbReference type="InterPro" id="IPR003170">
    <property type="entry name" value="MurB"/>
</dbReference>
<evidence type="ECO:0000313" key="19">
    <source>
        <dbReference type="Proteomes" id="UP000253208"/>
    </source>
</evidence>
<name>A0A367FXI5_9FIRM</name>
<keyword evidence="10 16" id="KW-0133">Cell shape</keyword>
<dbReference type="GO" id="GO:0008360">
    <property type="term" value="P:regulation of cell shape"/>
    <property type="evidence" value="ECO:0007669"/>
    <property type="project" value="UniProtKB-KW"/>
</dbReference>
<evidence type="ECO:0000256" key="3">
    <source>
        <dbReference type="ARBA" id="ARBA00004496"/>
    </source>
</evidence>
<keyword evidence="13 16" id="KW-0131">Cell cycle</keyword>
<evidence type="ECO:0000256" key="9">
    <source>
        <dbReference type="ARBA" id="ARBA00022857"/>
    </source>
</evidence>